<feature type="region of interest" description="Disordered" evidence="1">
    <location>
        <begin position="205"/>
        <end position="421"/>
    </location>
</feature>
<keyword evidence="3" id="KW-1185">Reference proteome</keyword>
<feature type="compositionally biased region" description="Polar residues" evidence="1">
    <location>
        <begin position="97"/>
        <end position="106"/>
    </location>
</feature>
<accession>A0AAE0TXK4</accession>
<feature type="compositionally biased region" description="Gly residues" evidence="1">
    <location>
        <begin position="208"/>
        <end position="218"/>
    </location>
</feature>
<gene>
    <name evidence="2" type="ORF">B0T24DRAFT_39608</name>
</gene>
<feature type="compositionally biased region" description="Polar residues" evidence="1">
    <location>
        <begin position="145"/>
        <end position="155"/>
    </location>
</feature>
<reference evidence="2" key="2">
    <citation type="submission" date="2023-06" db="EMBL/GenBank/DDBJ databases">
        <authorList>
            <consortium name="Lawrence Berkeley National Laboratory"/>
            <person name="Haridas S."/>
            <person name="Hensen N."/>
            <person name="Bonometti L."/>
            <person name="Westerberg I."/>
            <person name="Brannstrom I.O."/>
            <person name="Guillou S."/>
            <person name="Cros-Aarteil S."/>
            <person name="Calhoun S."/>
            <person name="Kuo A."/>
            <person name="Mondo S."/>
            <person name="Pangilinan J."/>
            <person name="Riley R."/>
            <person name="Labutti K."/>
            <person name="Andreopoulos B."/>
            <person name="Lipzen A."/>
            <person name="Chen C."/>
            <person name="Yanf M."/>
            <person name="Daum C."/>
            <person name="Ng V."/>
            <person name="Clum A."/>
            <person name="Steindorff A."/>
            <person name="Ohm R."/>
            <person name="Martin F."/>
            <person name="Silar P."/>
            <person name="Natvig D."/>
            <person name="Lalanne C."/>
            <person name="Gautier V."/>
            <person name="Ament-Velasquez S.L."/>
            <person name="Kruys A."/>
            <person name="Hutchinson M.I."/>
            <person name="Powell A.J."/>
            <person name="Barry K."/>
            <person name="Miller A.N."/>
            <person name="Grigoriev I.V."/>
            <person name="Debuchy R."/>
            <person name="Gladieux P."/>
            <person name="Thoren M.H."/>
            <person name="Johannesson H."/>
        </authorList>
    </citation>
    <scope>NUCLEOTIDE SEQUENCE</scope>
    <source>
        <strain evidence="2">CBS 958.72</strain>
    </source>
</reference>
<feature type="compositionally biased region" description="Low complexity" evidence="1">
    <location>
        <begin position="405"/>
        <end position="415"/>
    </location>
</feature>
<dbReference type="Proteomes" id="UP001287356">
    <property type="component" value="Unassembled WGS sequence"/>
</dbReference>
<evidence type="ECO:0000313" key="2">
    <source>
        <dbReference type="EMBL" id="KAK3383214.1"/>
    </source>
</evidence>
<evidence type="ECO:0000256" key="1">
    <source>
        <dbReference type="SAM" id="MobiDB-lite"/>
    </source>
</evidence>
<proteinExistence type="predicted"/>
<feature type="compositionally biased region" description="Polar residues" evidence="1">
    <location>
        <begin position="374"/>
        <end position="392"/>
    </location>
</feature>
<dbReference type="EMBL" id="JAULSN010000001">
    <property type="protein sequence ID" value="KAK3383214.1"/>
    <property type="molecule type" value="Genomic_DNA"/>
</dbReference>
<name>A0AAE0TXK4_9PEZI</name>
<sequence>MVSAAITPKYHYVRAIRTYINLSFSPPAPHFPGTMYHSSRADDLDENAAPVGKLLSATAHHPSVPPLALSEYLAQQRGTEFPEPDTQNPYDGLAPISPQTTFTTANAQPMPPPTPDVTAADAAPPPAPGGYGANKPEQPERAQRPQHSGPSSTIANDGEWQATRSQLLPSRNHGKRAEWIRSWSDEVSSLGEGTYCACSETTDTLGGNNEGSAGGDGKNGNTKSSGVRDMLSKGTLPISISDRNSHSVSDSEPDVCRNCNRLPPPGLGGTLSAPTGDKVDDSAAVRPGRGLGRKMGDLFRRVKPGWKNSSQKKPTGDGNPPERAPAARVEPLRQASSGQQQSSTGLVVSPLGQNSNSLDFTHVPSPGQGVSPAQEATPNGNSGFDASSNSDNPRGDAGISKSMSRLQRAALLLQRSGRPSE</sequence>
<feature type="region of interest" description="Disordered" evidence="1">
    <location>
        <begin position="78"/>
        <end position="159"/>
    </location>
</feature>
<evidence type="ECO:0000313" key="3">
    <source>
        <dbReference type="Proteomes" id="UP001287356"/>
    </source>
</evidence>
<feature type="compositionally biased region" description="Low complexity" evidence="1">
    <location>
        <begin position="324"/>
        <end position="343"/>
    </location>
</feature>
<comment type="caution">
    <text evidence="2">The sequence shown here is derived from an EMBL/GenBank/DDBJ whole genome shotgun (WGS) entry which is preliminary data.</text>
</comment>
<protein>
    <submittedName>
        <fullName evidence="2">Uncharacterized protein</fullName>
    </submittedName>
</protein>
<dbReference type="AlphaFoldDB" id="A0AAE0TXK4"/>
<reference evidence="2" key="1">
    <citation type="journal article" date="2023" name="Mol. Phylogenet. Evol.">
        <title>Genome-scale phylogeny and comparative genomics of the fungal order Sordariales.</title>
        <authorList>
            <person name="Hensen N."/>
            <person name="Bonometti L."/>
            <person name="Westerberg I."/>
            <person name="Brannstrom I.O."/>
            <person name="Guillou S."/>
            <person name="Cros-Aarteil S."/>
            <person name="Calhoun S."/>
            <person name="Haridas S."/>
            <person name="Kuo A."/>
            <person name="Mondo S."/>
            <person name="Pangilinan J."/>
            <person name="Riley R."/>
            <person name="LaButti K."/>
            <person name="Andreopoulos B."/>
            <person name="Lipzen A."/>
            <person name="Chen C."/>
            <person name="Yan M."/>
            <person name="Daum C."/>
            <person name="Ng V."/>
            <person name="Clum A."/>
            <person name="Steindorff A."/>
            <person name="Ohm R.A."/>
            <person name="Martin F."/>
            <person name="Silar P."/>
            <person name="Natvig D.O."/>
            <person name="Lalanne C."/>
            <person name="Gautier V."/>
            <person name="Ament-Velasquez S.L."/>
            <person name="Kruys A."/>
            <person name="Hutchinson M.I."/>
            <person name="Powell A.J."/>
            <person name="Barry K."/>
            <person name="Miller A.N."/>
            <person name="Grigoriev I.V."/>
            <person name="Debuchy R."/>
            <person name="Gladieux P."/>
            <person name="Hiltunen Thoren M."/>
            <person name="Johannesson H."/>
        </authorList>
    </citation>
    <scope>NUCLEOTIDE SEQUENCE</scope>
    <source>
        <strain evidence="2">CBS 958.72</strain>
    </source>
</reference>
<organism evidence="2 3">
    <name type="scientific">Lasiosphaeria ovina</name>
    <dbReference type="NCBI Taxonomy" id="92902"/>
    <lineage>
        <taxon>Eukaryota</taxon>
        <taxon>Fungi</taxon>
        <taxon>Dikarya</taxon>
        <taxon>Ascomycota</taxon>
        <taxon>Pezizomycotina</taxon>
        <taxon>Sordariomycetes</taxon>
        <taxon>Sordariomycetidae</taxon>
        <taxon>Sordariales</taxon>
        <taxon>Lasiosphaeriaceae</taxon>
        <taxon>Lasiosphaeria</taxon>
    </lineage>
</organism>